<evidence type="ECO:0000256" key="2">
    <source>
        <dbReference type="ARBA" id="ARBA00005189"/>
    </source>
</evidence>
<keyword evidence="3" id="KW-0808">Transferase</keyword>
<evidence type="ECO:0000259" key="10">
    <source>
        <dbReference type="Pfam" id="PF06974"/>
    </source>
</evidence>
<proteinExistence type="inferred from homology"/>
<reference evidence="11 12" key="1">
    <citation type="submission" date="2024-08" db="EMBL/GenBank/DDBJ databases">
        <authorList>
            <person name="Cucini C."/>
            <person name="Frati F."/>
        </authorList>
    </citation>
    <scope>NUCLEOTIDE SEQUENCE [LARGE SCALE GENOMIC DNA]</scope>
</reference>
<protein>
    <recommendedName>
        <fullName evidence="13">Diacylglycerol O-acyltransferase</fullName>
    </recommendedName>
</protein>
<evidence type="ECO:0000259" key="9">
    <source>
        <dbReference type="Pfam" id="PF03007"/>
    </source>
</evidence>
<keyword evidence="8" id="KW-0812">Transmembrane</keyword>
<comment type="similarity">
    <text evidence="5">In the N-terminal section; belongs to the long-chain O-acyltransferase family.</text>
</comment>
<feature type="domain" description="O-acyltransferase WSD1 C-terminal" evidence="10">
    <location>
        <begin position="356"/>
        <end position="496"/>
    </location>
</feature>
<dbReference type="EMBL" id="CAXLJM020000068">
    <property type="protein sequence ID" value="CAL8122518.1"/>
    <property type="molecule type" value="Genomic_DNA"/>
</dbReference>
<comment type="catalytic activity">
    <reaction evidence="6">
        <text>a long chain fatty alcohol + a fatty acyl-CoA = a long-chain alcohol wax ester + CoA</text>
        <dbReference type="Rhea" id="RHEA:38443"/>
        <dbReference type="ChEBI" id="CHEBI:17135"/>
        <dbReference type="ChEBI" id="CHEBI:57287"/>
        <dbReference type="ChEBI" id="CHEBI:77636"/>
        <dbReference type="ChEBI" id="CHEBI:235323"/>
        <dbReference type="EC" id="2.3.1.75"/>
    </reaction>
</comment>
<evidence type="ECO:0000256" key="7">
    <source>
        <dbReference type="ARBA" id="ARBA00048109"/>
    </source>
</evidence>
<evidence type="ECO:0000256" key="6">
    <source>
        <dbReference type="ARBA" id="ARBA00047604"/>
    </source>
</evidence>
<dbReference type="Proteomes" id="UP001642540">
    <property type="component" value="Unassembled WGS sequence"/>
</dbReference>
<evidence type="ECO:0000256" key="3">
    <source>
        <dbReference type="ARBA" id="ARBA00022679"/>
    </source>
</evidence>
<dbReference type="Pfam" id="PF06974">
    <property type="entry name" value="WS_DGAT_C"/>
    <property type="match status" value="1"/>
</dbReference>
<sequence length="503" mass="57383">MKNEILQKAFLVTRVLTQIVFLLLGILLTFLYICLLTLLTPIYIYRFILSKTSKYFNPSLGKMVTARGQFFAAEDFTSGKPSRAAIVMTSGLTGHLSVEEVKRLVLRDLVNLMASKISNEPKYPELQQYITTWMGFRFWKPEENFNIDDHVKLYQTQTNTLTAEGLREFIEKMINHPFQQKKSPWEIYVAYNYFDPTFSSEPMTMFTIRTHHCLADGYGLLHTFLANLGTLPPSATPKYHYRPTWRHLLFQISFPLRVFYEVSRFAKMSVQSHPWKVPDANKKWKQIYWKSQPIPLKKIKVIKNHFNVSFSSVLQAAYTAATRRSLLENCGESSEMNSVPCVMIMPLPNHPKKLRNYATGAYINLPTKHSDRVIRLQECEKEINYAKRSTSPFLGKYLVVLGGSLTTGLTPLLLTNRSFPVGISNFPIGTSKCEIVGRKVMHVSLGAGGQAGVAGMNYFVYTYDDYLEFSAIAECSVMTHDGLKKLVESIVDEIDSLYSLSIP</sequence>
<keyword evidence="8" id="KW-1133">Transmembrane helix</keyword>
<accession>A0ABP1R7U8</accession>
<feature type="domain" description="O-acyltransferase WSD1-like N-terminal" evidence="9">
    <location>
        <begin position="105"/>
        <end position="228"/>
    </location>
</feature>
<evidence type="ECO:0000313" key="12">
    <source>
        <dbReference type="Proteomes" id="UP001642540"/>
    </source>
</evidence>
<name>A0ABP1R7U8_9HEXA</name>
<dbReference type="InterPro" id="IPR009721">
    <property type="entry name" value="O-acyltransferase_WSD1_C"/>
</dbReference>
<keyword evidence="12" id="KW-1185">Reference proteome</keyword>
<dbReference type="InterPro" id="IPR004255">
    <property type="entry name" value="O-acyltransferase_WSD1_N"/>
</dbReference>
<keyword evidence="4" id="KW-0012">Acyltransferase</keyword>
<evidence type="ECO:0000313" key="11">
    <source>
        <dbReference type="EMBL" id="CAL8122518.1"/>
    </source>
</evidence>
<organism evidence="11 12">
    <name type="scientific">Orchesella dallaii</name>
    <dbReference type="NCBI Taxonomy" id="48710"/>
    <lineage>
        <taxon>Eukaryota</taxon>
        <taxon>Metazoa</taxon>
        <taxon>Ecdysozoa</taxon>
        <taxon>Arthropoda</taxon>
        <taxon>Hexapoda</taxon>
        <taxon>Collembola</taxon>
        <taxon>Entomobryomorpha</taxon>
        <taxon>Entomobryoidea</taxon>
        <taxon>Orchesellidae</taxon>
        <taxon>Orchesellinae</taxon>
        <taxon>Orchesella</taxon>
    </lineage>
</organism>
<comment type="caution">
    <text evidence="11">The sequence shown here is derived from an EMBL/GenBank/DDBJ whole genome shotgun (WGS) entry which is preliminary data.</text>
</comment>
<comment type="pathway">
    <text evidence="1">Glycerolipid metabolism; triacylglycerol biosynthesis.</text>
</comment>
<dbReference type="Pfam" id="PF03007">
    <property type="entry name" value="WS_DGAT_cat"/>
    <property type="match status" value="1"/>
</dbReference>
<evidence type="ECO:0000256" key="4">
    <source>
        <dbReference type="ARBA" id="ARBA00023315"/>
    </source>
</evidence>
<dbReference type="InterPro" id="IPR045034">
    <property type="entry name" value="O-acyltransferase_WSD1-like"/>
</dbReference>
<keyword evidence="8" id="KW-0472">Membrane</keyword>
<dbReference type="PANTHER" id="PTHR31650:SF1">
    <property type="entry name" value="WAX ESTER SYNTHASE_DIACYLGLYCEROL ACYLTRANSFERASE 4-RELATED"/>
    <property type="match status" value="1"/>
</dbReference>
<comment type="pathway">
    <text evidence="2">Lipid metabolism.</text>
</comment>
<evidence type="ECO:0000256" key="5">
    <source>
        <dbReference type="ARBA" id="ARBA00024360"/>
    </source>
</evidence>
<dbReference type="PANTHER" id="PTHR31650">
    <property type="entry name" value="O-ACYLTRANSFERASE (WSD1-LIKE) FAMILY PROTEIN"/>
    <property type="match status" value="1"/>
</dbReference>
<evidence type="ECO:0000256" key="8">
    <source>
        <dbReference type="SAM" id="Phobius"/>
    </source>
</evidence>
<evidence type="ECO:0000256" key="1">
    <source>
        <dbReference type="ARBA" id="ARBA00004771"/>
    </source>
</evidence>
<comment type="catalytic activity">
    <reaction evidence="7">
        <text>an acyl-CoA + a 1,2-diacyl-sn-glycerol = a triacyl-sn-glycerol + CoA</text>
        <dbReference type="Rhea" id="RHEA:10868"/>
        <dbReference type="ChEBI" id="CHEBI:17815"/>
        <dbReference type="ChEBI" id="CHEBI:57287"/>
        <dbReference type="ChEBI" id="CHEBI:58342"/>
        <dbReference type="ChEBI" id="CHEBI:64615"/>
        <dbReference type="EC" id="2.3.1.20"/>
    </reaction>
</comment>
<gene>
    <name evidence="11" type="ORF">ODALV1_LOCUS19842</name>
</gene>
<feature type="transmembrane region" description="Helical" evidence="8">
    <location>
        <begin position="20"/>
        <end position="45"/>
    </location>
</feature>
<evidence type="ECO:0008006" key="13">
    <source>
        <dbReference type="Google" id="ProtNLM"/>
    </source>
</evidence>